<keyword evidence="2" id="KW-1185">Reference proteome</keyword>
<dbReference type="AlphaFoldDB" id="A0A3A4B1R8"/>
<dbReference type="RefSeq" id="WP_119927284.1">
    <property type="nucleotide sequence ID" value="NZ_QZEY01000005.1"/>
</dbReference>
<dbReference type="EMBL" id="QZEY01000005">
    <property type="protein sequence ID" value="RJL31967.1"/>
    <property type="molecule type" value="Genomic_DNA"/>
</dbReference>
<evidence type="ECO:0000313" key="1">
    <source>
        <dbReference type="EMBL" id="RJL31967.1"/>
    </source>
</evidence>
<dbReference type="OrthoDB" id="2065010at2"/>
<dbReference type="Proteomes" id="UP000265768">
    <property type="component" value="Unassembled WGS sequence"/>
</dbReference>
<evidence type="ECO:0000313" key="2">
    <source>
        <dbReference type="Proteomes" id="UP000265768"/>
    </source>
</evidence>
<accession>A0A3A4B1R8</accession>
<organism evidence="1 2">
    <name type="scientific">Bailinhaonella thermotolerans</name>
    <dbReference type="NCBI Taxonomy" id="1070861"/>
    <lineage>
        <taxon>Bacteria</taxon>
        <taxon>Bacillati</taxon>
        <taxon>Actinomycetota</taxon>
        <taxon>Actinomycetes</taxon>
        <taxon>Streptosporangiales</taxon>
        <taxon>Streptosporangiaceae</taxon>
        <taxon>Bailinhaonella</taxon>
    </lineage>
</organism>
<proteinExistence type="predicted"/>
<dbReference type="InterPro" id="IPR032349">
    <property type="entry name" value="DUF4865"/>
</dbReference>
<name>A0A3A4B1R8_9ACTN</name>
<dbReference type="Pfam" id="PF16157">
    <property type="entry name" value="DUF4865"/>
    <property type="match status" value="1"/>
</dbReference>
<gene>
    <name evidence="1" type="ORF">D5H75_16105</name>
</gene>
<sequence>MYAMQYEITLPADYDMRIIRERVATRGHALDDFEGLGFKAYLIRERAAGSPVNQYAPFYLWDDTGGMNRFLWGGAGFAGIVRDFGRPAVHHWTGVQWERGPAHGASPPRAASRYVRAIPALEDPSAAVTKAAEELAARARMPGVYATVLAVDPRHWEMVHFTLWQESVEEVGGDHYEVLHLSRPQLDEVKTGRPW</sequence>
<reference evidence="1 2" key="1">
    <citation type="submission" date="2018-09" db="EMBL/GenBank/DDBJ databases">
        <title>YIM 75507 draft genome.</title>
        <authorList>
            <person name="Tang S."/>
            <person name="Feng Y."/>
        </authorList>
    </citation>
    <scope>NUCLEOTIDE SEQUENCE [LARGE SCALE GENOMIC DNA]</scope>
    <source>
        <strain evidence="1 2">YIM 75507</strain>
    </source>
</reference>
<comment type="caution">
    <text evidence="1">The sequence shown here is derived from an EMBL/GenBank/DDBJ whole genome shotgun (WGS) entry which is preliminary data.</text>
</comment>
<protein>
    <submittedName>
        <fullName evidence="1">DUF4865 family protein</fullName>
    </submittedName>
</protein>